<dbReference type="FunFam" id="3.20.20.300:FF:000003">
    <property type="entry name" value="Beta-D-glucan exohydrolase isoenzyme ExoI"/>
    <property type="match status" value="1"/>
</dbReference>
<protein>
    <recommendedName>
        <fullName evidence="3">beta-glucosidase</fullName>
        <ecNumber evidence="3">3.2.1.21</ecNumber>
    </recommendedName>
</protein>
<comment type="similarity">
    <text evidence="2">Belongs to the glycosyl hydrolase 3 family.</text>
</comment>
<dbReference type="Pfam" id="PF01915">
    <property type="entry name" value="Glyco_hydro_3_C"/>
    <property type="match status" value="1"/>
</dbReference>
<dbReference type="InterPro" id="IPR036881">
    <property type="entry name" value="Glyco_hydro_3_C_sf"/>
</dbReference>
<feature type="signal peptide" evidence="7">
    <location>
        <begin position="1"/>
        <end position="23"/>
    </location>
</feature>
<feature type="domain" description="Glycoside hydrolase family 3 C-terminal" evidence="9">
    <location>
        <begin position="413"/>
        <end position="622"/>
    </location>
</feature>
<comment type="catalytic activity">
    <reaction evidence="1">
        <text>Hydrolysis of terminal, non-reducing beta-D-glucosyl residues with release of beta-D-glucose.</text>
        <dbReference type="EC" id="3.2.1.21"/>
    </reaction>
</comment>
<dbReference type="OrthoDB" id="47059at2759"/>
<evidence type="ECO:0000256" key="6">
    <source>
        <dbReference type="ARBA" id="ARBA00023295"/>
    </source>
</evidence>
<comment type="caution">
    <text evidence="10">The sequence shown here is derived from an EMBL/GenBank/DDBJ whole genome shotgun (WGS) entry which is preliminary data.</text>
</comment>
<reference evidence="10 11" key="1">
    <citation type="journal article" date="2020" name="Nat. Commun.">
        <title>Genome of Tripterygium wilfordii and identification of cytochrome P450 involved in triptolide biosynthesis.</title>
        <authorList>
            <person name="Tu L."/>
            <person name="Su P."/>
            <person name="Zhang Z."/>
            <person name="Gao L."/>
            <person name="Wang J."/>
            <person name="Hu T."/>
            <person name="Zhou J."/>
            <person name="Zhang Y."/>
            <person name="Zhao Y."/>
            <person name="Liu Y."/>
            <person name="Song Y."/>
            <person name="Tong Y."/>
            <person name="Lu Y."/>
            <person name="Yang J."/>
            <person name="Xu C."/>
            <person name="Jia M."/>
            <person name="Peters R.J."/>
            <person name="Huang L."/>
            <person name="Gao W."/>
        </authorList>
    </citation>
    <scope>NUCLEOTIDE SEQUENCE [LARGE SCALE GENOMIC DNA]</scope>
    <source>
        <strain evidence="11">cv. XIE 37</strain>
        <tissue evidence="10">Leaf</tissue>
    </source>
</reference>
<dbReference type="FunFam" id="3.40.50.1700:FF:000002">
    <property type="entry name" value="Glycosyl hydrolase family protein"/>
    <property type="match status" value="1"/>
</dbReference>
<dbReference type="Proteomes" id="UP000593562">
    <property type="component" value="Unassembled WGS sequence"/>
</dbReference>
<evidence type="ECO:0000256" key="4">
    <source>
        <dbReference type="ARBA" id="ARBA00022729"/>
    </source>
</evidence>
<evidence type="ECO:0000256" key="7">
    <source>
        <dbReference type="SAM" id="SignalP"/>
    </source>
</evidence>
<dbReference type="PRINTS" id="PR00133">
    <property type="entry name" value="GLHYDRLASE3"/>
</dbReference>
<dbReference type="EMBL" id="JAAARO010000002">
    <property type="protein sequence ID" value="KAF5751668.1"/>
    <property type="molecule type" value="Genomic_DNA"/>
</dbReference>
<dbReference type="Gene3D" id="3.40.50.1700">
    <property type="entry name" value="Glycoside hydrolase family 3 C-terminal domain"/>
    <property type="match status" value="1"/>
</dbReference>
<dbReference type="Pfam" id="PF00933">
    <property type="entry name" value="Glyco_hydro_3"/>
    <property type="match status" value="1"/>
</dbReference>
<feature type="domain" description="Glycoside hydrolase family 3 N-terminal" evidence="8">
    <location>
        <begin position="47"/>
        <end position="376"/>
    </location>
</feature>
<feature type="chain" id="PRO_5029714536" description="beta-glucosidase" evidence="7">
    <location>
        <begin position="24"/>
        <end position="627"/>
    </location>
</feature>
<dbReference type="SUPFAM" id="SSF51445">
    <property type="entry name" value="(Trans)glycosidases"/>
    <property type="match status" value="1"/>
</dbReference>
<organism evidence="10 11">
    <name type="scientific">Tripterygium wilfordii</name>
    <name type="common">Thunder God vine</name>
    <dbReference type="NCBI Taxonomy" id="458696"/>
    <lineage>
        <taxon>Eukaryota</taxon>
        <taxon>Viridiplantae</taxon>
        <taxon>Streptophyta</taxon>
        <taxon>Embryophyta</taxon>
        <taxon>Tracheophyta</taxon>
        <taxon>Spermatophyta</taxon>
        <taxon>Magnoliopsida</taxon>
        <taxon>eudicotyledons</taxon>
        <taxon>Gunneridae</taxon>
        <taxon>Pentapetalae</taxon>
        <taxon>rosids</taxon>
        <taxon>fabids</taxon>
        <taxon>Celastrales</taxon>
        <taxon>Celastraceae</taxon>
        <taxon>Tripterygium</taxon>
    </lineage>
</organism>
<evidence type="ECO:0000259" key="9">
    <source>
        <dbReference type="Pfam" id="PF01915"/>
    </source>
</evidence>
<accession>A0A7J7DZ85</accession>
<name>A0A7J7DZ85_TRIWF</name>
<dbReference type="PANTHER" id="PTHR30620">
    <property type="entry name" value="PERIPLASMIC BETA-GLUCOSIDASE-RELATED"/>
    <property type="match status" value="1"/>
</dbReference>
<evidence type="ECO:0000256" key="2">
    <source>
        <dbReference type="ARBA" id="ARBA00005336"/>
    </source>
</evidence>
<dbReference type="InterPro" id="IPR051915">
    <property type="entry name" value="Cellulose_Degrad_GH3"/>
</dbReference>
<evidence type="ECO:0000259" key="8">
    <source>
        <dbReference type="Pfam" id="PF00933"/>
    </source>
</evidence>
<proteinExistence type="inferred from homology"/>
<dbReference type="InterPro" id="IPR036962">
    <property type="entry name" value="Glyco_hydro_3_N_sf"/>
</dbReference>
<dbReference type="AlphaFoldDB" id="A0A7J7DZ85"/>
<evidence type="ECO:0000256" key="1">
    <source>
        <dbReference type="ARBA" id="ARBA00000448"/>
    </source>
</evidence>
<keyword evidence="11" id="KW-1185">Reference proteome</keyword>
<dbReference type="GO" id="GO:0009251">
    <property type="term" value="P:glucan catabolic process"/>
    <property type="evidence" value="ECO:0007669"/>
    <property type="project" value="TreeGrafter"/>
</dbReference>
<evidence type="ECO:0000256" key="3">
    <source>
        <dbReference type="ARBA" id="ARBA00012744"/>
    </source>
</evidence>
<dbReference type="Gene3D" id="3.20.20.300">
    <property type="entry name" value="Glycoside hydrolase, family 3, N-terminal domain"/>
    <property type="match status" value="1"/>
</dbReference>
<dbReference type="PANTHER" id="PTHR30620:SF16">
    <property type="entry name" value="LYSOSOMAL BETA GLUCOSIDASE"/>
    <property type="match status" value="1"/>
</dbReference>
<sequence length="627" mass="68579">MGKFSRPVLGFLLLCCLTAITEAEFLKYKDPKQPVGARIRDLMKRMTLEEKIGQMVQIERTVATSDIMKQYFIGSVLSGGGSVPAQKASAEMWINTVNAIQKGALSTRLGIPMIYGIDAVHGHNNVYNATIFPHNVGLGVTRDPVLVKKIGEATALEVRATGIPYAFAPCIAVCRDPRWGRCYESYSEDHRIVQAMTEIIPGLQGDLPANSKRGVPYVASGVRKVAACAKHYVGDGGTNHGIDENNTMINQKGLFSIHMPAYYNSISKGVATVMVSYSSWNGQRMHANRDLVTGFLKNKLKFRGFVISDWQGIDRITSPPHANYSYSVESGVGAGIDMVMVPYNFTEFIDLLNYQVKNNIIPMSRIDDAVKRILRVKFVMGLFENPLADNSLVNQLGSQEHRELAREAVRKSLVLLKNGKSIDKPLVPLPKKAPKILVAGSHADNLGNQCGGWTITWQGLDGNELTTGTTILNAVKNTVDPTTQVVYNENPDTNFVKSNKFSYAIVVVGEPPYAEMYGDSNNLTIPEPGPSTIKNVCGVVKCVVVIVSGRPVVIQPYVETIDAVVAAWLPGTEGQGVADVLFGDYGFTGKLARTWFKTVDQLPMNVGDPHYDPLFPFGFGLTTKPTK</sequence>
<dbReference type="InterPro" id="IPR002772">
    <property type="entry name" value="Glyco_hydro_3_C"/>
</dbReference>
<evidence type="ECO:0000313" key="11">
    <source>
        <dbReference type="Proteomes" id="UP000593562"/>
    </source>
</evidence>
<evidence type="ECO:0000313" key="10">
    <source>
        <dbReference type="EMBL" id="KAF5751668.1"/>
    </source>
</evidence>
<keyword evidence="5" id="KW-0378">Hydrolase</keyword>
<dbReference type="FunCoup" id="A0A7J7DZ85">
    <property type="interactions" value="842"/>
</dbReference>
<dbReference type="EC" id="3.2.1.21" evidence="3"/>
<dbReference type="InParanoid" id="A0A7J7DZ85"/>
<dbReference type="SUPFAM" id="SSF52279">
    <property type="entry name" value="Beta-D-glucan exohydrolase, C-terminal domain"/>
    <property type="match status" value="1"/>
</dbReference>
<keyword evidence="6" id="KW-0326">Glycosidase</keyword>
<dbReference type="GO" id="GO:0008422">
    <property type="term" value="F:beta-glucosidase activity"/>
    <property type="evidence" value="ECO:0007669"/>
    <property type="project" value="UniProtKB-EC"/>
</dbReference>
<dbReference type="InterPro" id="IPR001764">
    <property type="entry name" value="Glyco_hydro_3_N"/>
</dbReference>
<evidence type="ECO:0000256" key="5">
    <source>
        <dbReference type="ARBA" id="ARBA00022801"/>
    </source>
</evidence>
<keyword evidence="4 7" id="KW-0732">Signal</keyword>
<gene>
    <name evidence="10" type="ORF">HS088_TW02G00684</name>
</gene>
<dbReference type="InterPro" id="IPR017853">
    <property type="entry name" value="GH"/>
</dbReference>